<dbReference type="PRINTS" id="PR00081">
    <property type="entry name" value="GDHRDH"/>
</dbReference>
<evidence type="ECO:0000256" key="2">
    <source>
        <dbReference type="ARBA" id="ARBA00023002"/>
    </source>
</evidence>
<evidence type="ECO:0000256" key="1">
    <source>
        <dbReference type="ARBA" id="ARBA00006484"/>
    </source>
</evidence>
<feature type="transmembrane region" description="Helical" evidence="3">
    <location>
        <begin position="152"/>
        <end position="169"/>
    </location>
</feature>
<dbReference type="Proteomes" id="UP001174677">
    <property type="component" value="Chromosome 3"/>
</dbReference>
<proteinExistence type="inferred from homology"/>
<keyword evidence="3" id="KW-0472">Membrane</keyword>
<dbReference type="PANTHER" id="PTHR24320:SF227">
    <property type="entry name" value="RETINOL DEHYDROGENASE 11"/>
    <property type="match status" value="1"/>
</dbReference>
<evidence type="ECO:0000256" key="3">
    <source>
        <dbReference type="SAM" id="Phobius"/>
    </source>
</evidence>
<keyword evidence="3" id="KW-0812">Transmembrane</keyword>
<organism evidence="4 5">
    <name type="scientific">Hevea brasiliensis</name>
    <name type="common">Para rubber tree</name>
    <name type="synonym">Siphonia brasiliensis</name>
    <dbReference type="NCBI Taxonomy" id="3981"/>
    <lineage>
        <taxon>Eukaryota</taxon>
        <taxon>Viridiplantae</taxon>
        <taxon>Streptophyta</taxon>
        <taxon>Embryophyta</taxon>
        <taxon>Tracheophyta</taxon>
        <taxon>Spermatophyta</taxon>
        <taxon>Magnoliopsida</taxon>
        <taxon>eudicotyledons</taxon>
        <taxon>Gunneridae</taxon>
        <taxon>Pentapetalae</taxon>
        <taxon>rosids</taxon>
        <taxon>fabids</taxon>
        <taxon>Malpighiales</taxon>
        <taxon>Euphorbiaceae</taxon>
        <taxon>Crotonoideae</taxon>
        <taxon>Micrandreae</taxon>
        <taxon>Hevea</taxon>
    </lineage>
</organism>
<protein>
    <submittedName>
        <fullName evidence="4">Uncharacterized protein</fullName>
    </submittedName>
</protein>
<dbReference type="InterPro" id="IPR036291">
    <property type="entry name" value="NAD(P)-bd_dom_sf"/>
</dbReference>
<name>A0ABQ9N0X7_HEVBR</name>
<feature type="transmembrane region" description="Helical" evidence="3">
    <location>
        <begin position="47"/>
        <end position="64"/>
    </location>
</feature>
<dbReference type="PANTHER" id="PTHR24320">
    <property type="entry name" value="RETINOL DEHYDROGENASE"/>
    <property type="match status" value="1"/>
</dbReference>
<comment type="caution">
    <text evidence="4">The sequence shown here is derived from an EMBL/GenBank/DDBJ whole genome shotgun (WGS) entry which is preliminary data.</text>
</comment>
<dbReference type="InterPro" id="IPR002347">
    <property type="entry name" value="SDR_fam"/>
</dbReference>
<dbReference type="Gene3D" id="3.40.50.720">
    <property type="entry name" value="NAD(P)-binding Rossmann-like Domain"/>
    <property type="match status" value="1"/>
</dbReference>
<reference evidence="4" key="1">
    <citation type="journal article" date="2023" name="Plant Biotechnol. J.">
        <title>Chromosome-level wild Hevea brasiliensis genome provides new tools for genomic-assisted breeding and valuable loci to elevate rubber yield.</title>
        <authorList>
            <person name="Cheng H."/>
            <person name="Song X."/>
            <person name="Hu Y."/>
            <person name="Wu T."/>
            <person name="Yang Q."/>
            <person name="An Z."/>
            <person name="Feng S."/>
            <person name="Deng Z."/>
            <person name="Wu W."/>
            <person name="Zeng X."/>
            <person name="Tu M."/>
            <person name="Wang X."/>
            <person name="Huang H."/>
        </authorList>
    </citation>
    <scope>NUCLEOTIDE SEQUENCE</scope>
    <source>
        <strain evidence="4">MT/VB/25A 57/8</strain>
    </source>
</reference>
<comment type="similarity">
    <text evidence="1">Belongs to the short-chain dehydrogenases/reductases (SDR) family.</text>
</comment>
<keyword evidence="3" id="KW-1133">Transmembrane helix</keyword>
<dbReference type="Pfam" id="PF00106">
    <property type="entry name" value="adh_short"/>
    <property type="match status" value="1"/>
</dbReference>
<dbReference type="SUPFAM" id="SSF51735">
    <property type="entry name" value="NAD(P)-binding Rossmann-fold domains"/>
    <property type="match status" value="1"/>
</dbReference>
<keyword evidence="2" id="KW-0560">Oxidoreductase</keyword>
<keyword evidence="5" id="KW-1185">Reference proteome</keyword>
<feature type="transmembrane region" description="Helical" evidence="3">
    <location>
        <begin position="256"/>
        <end position="274"/>
    </location>
</feature>
<dbReference type="EMBL" id="JARPOI010000003">
    <property type="protein sequence ID" value="KAJ9186212.1"/>
    <property type="molecule type" value="Genomic_DNA"/>
</dbReference>
<evidence type="ECO:0000313" key="4">
    <source>
        <dbReference type="EMBL" id="KAJ9186212.1"/>
    </source>
</evidence>
<evidence type="ECO:0000313" key="5">
    <source>
        <dbReference type="Proteomes" id="UP001174677"/>
    </source>
</evidence>
<accession>A0ABQ9N0X7</accession>
<gene>
    <name evidence="4" type="ORF">P3X46_005741</name>
</gene>
<sequence length="622" mass="70914">MGILFVMQKWSRRVSTMLPWLVIPLVGLWALPPLLAPAIRFEITSPMIAWVFVPLVTLSAWRVRMNVQSRFGRKWQLGWWVYCREIGGRTGIGGLVYIDNYKELAMCILPVIQMWSRRVATMLPWLVIPLIGLWAVSPLLAPAIRFEITSPMLAWVFVLLVTLFAWRVRMNVQSRFGRKWQLAWWVYCREISGRIGVGISEAMRIILLRNLIQVSQPKVQDTYLIAKSSFMLRTMRMKMVMRELAQPLHFMYSVEFWRMAVFWTISLLASYLQLFCQRAFRQSSDAYPHCRPPRNGPSRPLCIITGATSGLGAAAAYALSKEGFFIVLVGRSSKLLRETVERIKKQNEDAQLKVFEVDISSFQSILKFKSSLEKWLLDSFMHSSIQLLINNAGILATSHRLTVEGYDQMMAANYIGAFSLTKFLLPLLRNSPVGSRIVNVTSFTHRSVFSMQVDKETVAGKCFSKSKLYPYAHIYEHSKLCILLFSYQLHRQLLLMDKSCRVSVNAADPGAVQTNIMREIPSCLSHVTFVLLKLLGLLQSPNNGVSSILDAALAPPETSGVYFFGGKGRTLNSSALSHDIRLAEKLWTTSCNLFEEMKLASEDKEDSFHERLEEDRVSLHDE</sequence>
<feature type="transmembrane region" description="Helical" evidence="3">
    <location>
        <begin position="122"/>
        <end position="140"/>
    </location>
</feature>